<protein>
    <submittedName>
        <fullName evidence="1">Uncharacterized protein</fullName>
    </submittedName>
</protein>
<name>A0A0S4SVY0_CAMHY</name>
<reference evidence="1 2" key="1">
    <citation type="submission" date="2015-11" db="EMBL/GenBank/DDBJ databases">
        <authorList>
            <consortium name="Pathogen Informatics"/>
        </authorList>
    </citation>
    <scope>NUCLEOTIDE SEQUENCE [LARGE SCALE GENOMIC DNA]</scope>
    <source>
        <strain evidence="1 2">006A-0059</strain>
    </source>
</reference>
<proteinExistence type="predicted"/>
<dbReference type="EMBL" id="FAVB01000007">
    <property type="protein sequence ID" value="CUU89879.1"/>
    <property type="molecule type" value="Genomic_DNA"/>
</dbReference>
<dbReference type="Proteomes" id="UP000052237">
    <property type="component" value="Unassembled WGS sequence"/>
</dbReference>
<organism evidence="1 2">
    <name type="scientific">Campylobacter hyointestinalis subsp. hyointestinalis</name>
    <dbReference type="NCBI Taxonomy" id="91352"/>
    <lineage>
        <taxon>Bacteria</taxon>
        <taxon>Pseudomonadati</taxon>
        <taxon>Campylobacterota</taxon>
        <taxon>Epsilonproteobacteria</taxon>
        <taxon>Campylobacterales</taxon>
        <taxon>Campylobacteraceae</taxon>
        <taxon>Campylobacter</taxon>
    </lineage>
</organism>
<dbReference type="AlphaFoldDB" id="A0A0S4SVY0"/>
<keyword evidence="2" id="KW-1185">Reference proteome</keyword>
<dbReference type="RefSeq" id="WP_059435486.1">
    <property type="nucleotide sequence ID" value="NZ_FAVB01000007.1"/>
</dbReference>
<accession>A0A0S4SVY0</accession>
<gene>
    <name evidence="1" type="ORF">ERS686654_02039</name>
</gene>
<evidence type="ECO:0000313" key="1">
    <source>
        <dbReference type="EMBL" id="CUU89879.1"/>
    </source>
</evidence>
<sequence length="96" mass="11152">MFVNKRIQLEEKVYAFLCDKVKELDDSEKSTTQVGDIVKECVETSIKVSNIPENIIKALNLIFSNAQMVNLDKDKISQELSQYLKDYYKNMIDEII</sequence>
<comment type="caution">
    <text evidence="1">The sequence shown here is derived from an EMBL/GenBank/DDBJ whole genome shotgun (WGS) entry which is preliminary data.</text>
</comment>
<evidence type="ECO:0000313" key="2">
    <source>
        <dbReference type="Proteomes" id="UP000052237"/>
    </source>
</evidence>